<evidence type="ECO:0000256" key="5">
    <source>
        <dbReference type="SAM" id="Coils"/>
    </source>
</evidence>
<dbReference type="SMART" id="SM00065">
    <property type="entry name" value="GAF"/>
    <property type="match status" value="1"/>
</dbReference>
<gene>
    <name evidence="7" type="ORF">PSU4_47950</name>
</gene>
<keyword evidence="2" id="KW-0418">Kinase</keyword>
<evidence type="ECO:0000256" key="4">
    <source>
        <dbReference type="ARBA" id="ARBA00023163"/>
    </source>
</evidence>
<comment type="caution">
    <text evidence="7">The sequence shown here is derived from an EMBL/GenBank/DDBJ whole genome shotgun (WGS) entry which is preliminary data.</text>
</comment>
<feature type="domain" description="ANTAR" evidence="6">
    <location>
        <begin position="267"/>
        <end position="328"/>
    </location>
</feature>
<evidence type="ECO:0000259" key="6">
    <source>
        <dbReference type="PROSITE" id="PS50921"/>
    </source>
</evidence>
<reference evidence="7 8" key="1">
    <citation type="submission" date="2019-07" db="EMBL/GenBank/DDBJ databases">
        <title>Whole genome shotgun sequence of Pseudonocardia sulfidoxydans NBRC 16205.</title>
        <authorList>
            <person name="Hosoyama A."/>
            <person name="Uohara A."/>
            <person name="Ohji S."/>
            <person name="Ichikawa N."/>
        </authorList>
    </citation>
    <scope>NUCLEOTIDE SEQUENCE [LARGE SCALE GENOMIC DNA]</scope>
    <source>
        <strain evidence="7 8">NBRC 16205</strain>
    </source>
</reference>
<dbReference type="GO" id="GO:0003723">
    <property type="term" value="F:RNA binding"/>
    <property type="evidence" value="ECO:0007669"/>
    <property type="project" value="InterPro"/>
</dbReference>
<dbReference type="Pfam" id="PF03861">
    <property type="entry name" value="ANTAR"/>
    <property type="match status" value="1"/>
</dbReference>
<keyword evidence="1" id="KW-0808">Transferase</keyword>
<dbReference type="Gene3D" id="3.30.450.40">
    <property type="match status" value="1"/>
</dbReference>
<dbReference type="EMBL" id="BJVJ01000065">
    <property type="protein sequence ID" value="GEL25841.1"/>
    <property type="molecule type" value="Genomic_DNA"/>
</dbReference>
<name>A0A511DM05_9PSEU</name>
<dbReference type="SMART" id="SM01012">
    <property type="entry name" value="ANTAR"/>
    <property type="match status" value="1"/>
</dbReference>
<dbReference type="InterPro" id="IPR003018">
    <property type="entry name" value="GAF"/>
</dbReference>
<keyword evidence="8" id="KW-1185">Reference proteome</keyword>
<feature type="coiled-coil region" evidence="5">
    <location>
        <begin position="53"/>
        <end position="80"/>
    </location>
</feature>
<protein>
    <recommendedName>
        <fullName evidence="6">ANTAR domain-containing protein</fullName>
    </recommendedName>
</protein>
<dbReference type="AlphaFoldDB" id="A0A511DM05"/>
<evidence type="ECO:0000256" key="3">
    <source>
        <dbReference type="ARBA" id="ARBA00023015"/>
    </source>
</evidence>
<dbReference type="InterPro" id="IPR029016">
    <property type="entry name" value="GAF-like_dom_sf"/>
</dbReference>
<dbReference type="GO" id="GO:0016301">
    <property type="term" value="F:kinase activity"/>
    <property type="evidence" value="ECO:0007669"/>
    <property type="project" value="UniProtKB-KW"/>
</dbReference>
<dbReference type="InterPro" id="IPR036388">
    <property type="entry name" value="WH-like_DNA-bd_sf"/>
</dbReference>
<dbReference type="Proteomes" id="UP000321685">
    <property type="component" value="Unassembled WGS sequence"/>
</dbReference>
<evidence type="ECO:0000256" key="2">
    <source>
        <dbReference type="ARBA" id="ARBA00022777"/>
    </source>
</evidence>
<evidence type="ECO:0000256" key="1">
    <source>
        <dbReference type="ARBA" id="ARBA00022679"/>
    </source>
</evidence>
<dbReference type="PROSITE" id="PS50921">
    <property type="entry name" value="ANTAR"/>
    <property type="match status" value="1"/>
</dbReference>
<dbReference type="Gene3D" id="1.10.10.10">
    <property type="entry name" value="Winged helix-like DNA-binding domain superfamily/Winged helix DNA-binding domain"/>
    <property type="match status" value="1"/>
</dbReference>
<organism evidence="7 8">
    <name type="scientific">Pseudonocardia sulfidoxydans NBRC 16205</name>
    <dbReference type="NCBI Taxonomy" id="1223511"/>
    <lineage>
        <taxon>Bacteria</taxon>
        <taxon>Bacillati</taxon>
        <taxon>Actinomycetota</taxon>
        <taxon>Actinomycetes</taxon>
        <taxon>Pseudonocardiales</taxon>
        <taxon>Pseudonocardiaceae</taxon>
        <taxon>Pseudonocardia</taxon>
    </lineage>
</organism>
<evidence type="ECO:0000313" key="8">
    <source>
        <dbReference type="Proteomes" id="UP000321685"/>
    </source>
</evidence>
<evidence type="ECO:0000313" key="7">
    <source>
        <dbReference type="EMBL" id="GEL25841.1"/>
    </source>
</evidence>
<proteinExistence type="predicted"/>
<sequence length="342" mass="35747">MGRMTSRRWWRPPSSSKEPLALLGEELDDGRQPGVTGTTPAAAENRTVRLAAARLARAEAAELRRRAAALSAATAALRARNASSRAASARLIAEGRDRIDHHIDHHREVRRTVDLVGLGDQLVNAHDPATVLLPALRALRSLAPGDTAAGALLRSGHTTRIGAILGARAQAILRSELDNGEGPGTDALRSGTVVAVPDVRAASTAARRPGWCGDVAASGVRAVLALPLCGNRGRTLGALVLVSDVPVQAAPETVDAGRALAAMTSLALARVHSEESASRAIASRDLIGQAKGILMREHGIADDEAFERLKRLSQDHNVKVVSVAEQVVAAYRGHDAAAPSTA</sequence>
<keyword evidence="5" id="KW-0175">Coiled coil</keyword>
<dbReference type="InterPro" id="IPR011006">
    <property type="entry name" value="CheY-like_superfamily"/>
</dbReference>
<keyword evidence="4" id="KW-0804">Transcription</keyword>
<keyword evidence="3" id="KW-0805">Transcription regulation</keyword>
<accession>A0A511DM05</accession>
<dbReference type="InterPro" id="IPR005561">
    <property type="entry name" value="ANTAR"/>
</dbReference>
<dbReference type="SUPFAM" id="SSF52172">
    <property type="entry name" value="CheY-like"/>
    <property type="match status" value="1"/>
</dbReference>
<dbReference type="SUPFAM" id="SSF55781">
    <property type="entry name" value="GAF domain-like"/>
    <property type="match status" value="1"/>
</dbReference>